<dbReference type="GO" id="GO:0005345">
    <property type="term" value="F:purine nucleobase transmembrane transporter activity"/>
    <property type="evidence" value="ECO:0007669"/>
    <property type="project" value="UniProtKB-ARBA"/>
</dbReference>
<comment type="caution">
    <text evidence="8">The sequence shown here is derived from an EMBL/GenBank/DDBJ whole genome shotgun (WGS) entry which is preliminary data.</text>
</comment>
<evidence type="ECO:0000256" key="6">
    <source>
        <dbReference type="ARBA" id="ARBA00023136"/>
    </source>
</evidence>
<dbReference type="PANTHER" id="PTHR31376:SF2">
    <property type="entry name" value="PURINE PERMEASE 11-RELATED"/>
    <property type="match status" value="1"/>
</dbReference>
<evidence type="ECO:0000256" key="1">
    <source>
        <dbReference type="ARBA" id="ARBA00004370"/>
    </source>
</evidence>
<dbReference type="GO" id="GO:0015211">
    <property type="term" value="F:purine nucleoside transmembrane transporter activity"/>
    <property type="evidence" value="ECO:0007669"/>
    <property type="project" value="InterPro"/>
</dbReference>
<proteinExistence type="inferred from homology"/>
<dbReference type="InterPro" id="IPR030182">
    <property type="entry name" value="PUP_plant"/>
</dbReference>
<dbReference type="GO" id="GO:0016020">
    <property type="term" value="C:membrane"/>
    <property type="evidence" value="ECO:0007669"/>
    <property type="project" value="UniProtKB-SubCell"/>
</dbReference>
<evidence type="ECO:0000256" key="5">
    <source>
        <dbReference type="ARBA" id="ARBA00022989"/>
    </source>
</evidence>
<evidence type="ECO:0000313" key="8">
    <source>
        <dbReference type="EMBL" id="KAK4399321.1"/>
    </source>
</evidence>
<reference evidence="8" key="1">
    <citation type="submission" date="2020-06" db="EMBL/GenBank/DDBJ databases">
        <authorList>
            <person name="Li T."/>
            <person name="Hu X."/>
            <person name="Zhang T."/>
            <person name="Song X."/>
            <person name="Zhang H."/>
            <person name="Dai N."/>
            <person name="Sheng W."/>
            <person name="Hou X."/>
            <person name="Wei L."/>
        </authorList>
    </citation>
    <scope>NUCLEOTIDE SEQUENCE</scope>
    <source>
        <strain evidence="8">K16</strain>
        <tissue evidence="8">Leaf</tissue>
    </source>
</reference>
<keyword evidence="4 7" id="KW-0812">Transmembrane</keyword>
<dbReference type="Proteomes" id="UP001289374">
    <property type="component" value="Unassembled WGS sequence"/>
</dbReference>
<comment type="similarity">
    <text evidence="2">Belongs to the purine permeases (TC 2.A.7.14) family.</text>
</comment>
<sequence>MVSLMLKISSLFANVVSTMNVPVVPVLAVVVFRDKMSGLKIVAMLLAVWGSLSYVYQQYLDDAKSRADNAVAPPIQVIATTPCENEHYK</sequence>
<dbReference type="EMBL" id="JACGWL010000007">
    <property type="protein sequence ID" value="KAK4399321.1"/>
    <property type="molecule type" value="Genomic_DNA"/>
</dbReference>
<feature type="transmembrane region" description="Helical" evidence="7">
    <location>
        <begin position="38"/>
        <end position="56"/>
    </location>
</feature>
<protein>
    <submittedName>
        <fullName evidence="8">Purine permease 21</fullName>
    </submittedName>
</protein>
<evidence type="ECO:0000256" key="4">
    <source>
        <dbReference type="ARBA" id="ARBA00022692"/>
    </source>
</evidence>
<keyword evidence="6 7" id="KW-0472">Membrane</keyword>
<evidence type="ECO:0000256" key="7">
    <source>
        <dbReference type="SAM" id="Phobius"/>
    </source>
</evidence>
<keyword evidence="9" id="KW-1185">Reference proteome</keyword>
<gene>
    <name evidence="8" type="ORF">Sango_1407600</name>
</gene>
<reference evidence="8" key="2">
    <citation type="journal article" date="2024" name="Plant">
        <title>Genomic evolution and insights into agronomic trait innovations of Sesamum species.</title>
        <authorList>
            <person name="Miao H."/>
            <person name="Wang L."/>
            <person name="Qu L."/>
            <person name="Liu H."/>
            <person name="Sun Y."/>
            <person name="Le M."/>
            <person name="Wang Q."/>
            <person name="Wei S."/>
            <person name="Zheng Y."/>
            <person name="Lin W."/>
            <person name="Duan Y."/>
            <person name="Cao H."/>
            <person name="Xiong S."/>
            <person name="Wang X."/>
            <person name="Wei L."/>
            <person name="Li C."/>
            <person name="Ma Q."/>
            <person name="Ju M."/>
            <person name="Zhao R."/>
            <person name="Li G."/>
            <person name="Mu C."/>
            <person name="Tian Q."/>
            <person name="Mei H."/>
            <person name="Zhang T."/>
            <person name="Gao T."/>
            <person name="Zhang H."/>
        </authorList>
    </citation>
    <scope>NUCLEOTIDE SEQUENCE</scope>
    <source>
        <strain evidence="8">K16</strain>
    </source>
</reference>
<keyword evidence="5 7" id="KW-1133">Transmembrane helix</keyword>
<accession>A0AAE2BVH2</accession>
<dbReference type="Pfam" id="PF16913">
    <property type="entry name" value="PUNUT"/>
    <property type="match status" value="1"/>
</dbReference>
<dbReference type="PANTHER" id="PTHR31376">
    <property type="entry name" value="OS09G0467300 PROTEIN-RELATED"/>
    <property type="match status" value="1"/>
</dbReference>
<comment type="subcellular location">
    <subcellularLocation>
        <location evidence="1">Membrane</location>
    </subcellularLocation>
</comment>
<evidence type="ECO:0000256" key="2">
    <source>
        <dbReference type="ARBA" id="ARBA00006213"/>
    </source>
</evidence>
<evidence type="ECO:0000256" key="3">
    <source>
        <dbReference type="ARBA" id="ARBA00022448"/>
    </source>
</evidence>
<name>A0AAE2BVH2_9LAMI</name>
<feature type="transmembrane region" description="Helical" evidence="7">
    <location>
        <begin position="12"/>
        <end position="32"/>
    </location>
</feature>
<keyword evidence="3" id="KW-0813">Transport</keyword>
<organism evidence="8 9">
    <name type="scientific">Sesamum angolense</name>
    <dbReference type="NCBI Taxonomy" id="2727404"/>
    <lineage>
        <taxon>Eukaryota</taxon>
        <taxon>Viridiplantae</taxon>
        <taxon>Streptophyta</taxon>
        <taxon>Embryophyta</taxon>
        <taxon>Tracheophyta</taxon>
        <taxon>Spermatophyta</taxon>
        <taxon>Magnoliopsida</taxon>
        <taxon>eudicotyledons</taxon>
        <taxon>Gunneridae</taxon>
        <taxon>Pentapetalae</taxon>
        <taxon>asterids</taxon>
        <taxon>lamiids</taxon>
        <taxon>Lamiales</taxon>
        <taxon>Pedaliaceae</taxon>
        <taxon>Sesamum</taxon>
    </lineage>
</organism>
<evidence type="ECO:0000313" key="9">
    <source>
        <dbReference type="Proteomes" id="UP001289374"/>
    </source>
</evidence>
<dbReference type="AlphaFoldDB" id="A0AAE2BVH2"/>